<reference evidence="1" key="2">
    <citation type="journal article" date="2022" name="New Phytol.">
        <title>Evolutionary transition to the ectomycorrhizal habit in the genomes of a hyperdiverse lineage of mushroom-forming fungi.</title>
        <authorList>
            <person name="Looney B."/>
            <person name="Miyauchi S."/>
            <person name="Morin E."/>
            <person name="Drula E."/>
            <person name="Courty P.E."/>
            <person name="Kohler A."/>
            <person name="Kuo A."/>
            <person name="LaButti K."/>
            <person name="Pangilinan J."/>
            <person name="Lipzen A."/>
            <person name="Riley R."/>
            <person name="Andreopoulos W."/>
            <person name="He G."/>
            <person name="Johnson J."/>
            <person name="Nolan M."/>
            <person name="Tritt A."/>
            <person name="Barry K.W."/>
            <person name="Grigoriev I.V."/>
            <person name="Nagy L.G."/>
            <person name="Hibbett D."/>
            <person name="Henrissat B."/>
            <person name="Matheny P.B."/>
            <person name="Labbe J."/>
            <person name="Martin F.M."/>
        </authorList>
    </citation>
    <scope>NUCLEOTIDE SEQUENCE</scope>
    <source>
        <strain evidence="1">EC-137</strain>
    </source>
</reference>
<organism evidence="1 2">
    <name type="scientific">Vararia minispora EC-137</name>
    <dbReference type="NCBI Taxonomy" id="1314806"/>
    <lineage>
        <taxon>Eukaryota</taxon>
        <taxon>Fungi</taxon>
        <taxon>Dikarya</taxon>
        <taxon>Basidiomycota</taxon>
        <taxon>Agaricomycotina</taxon>
        <taxon>Agaricomycetes</taxon>
        <taxon>Russulales</taxon>
        <taxon>Lachnocladiaceae</taxon>
        <taxon>Vararia</taxon>
    </lineage>
</organism>
<proteinExistence type="predicted"/>
<dbReference type="EMBL" id="MU273647">
    <property type="protein sequence ID" value="KAI0029962.1"/>
    <property type="molecule type" value="Genomic_DNA"/>
</dbReference>
<sequence length="438" mass="49159">VDSKAGKHVCSYSDWELLKELFAEAAERYERDEIAPAIKLLRAVLQECNRFMSIYPDPSVLFSPDSRKSTGFYMERFTPRSRDEDYFSYKSRLPSSRSMFDELPTAFHAILGIALFLLGNLIDQDPSLLRPDEPTSPTVYWLASLDVFETGENLPCRTSGLSDAEDWRMAIVWGRALVCLADTKIDLLRADPAARIPVEEPKWPRNSIFRAIAASRPPVTRRRSLATASPNDLLVLAMDQFSRGILHMPHPHYSHDAHSVFAALSLPSSTAPRLLPQTLTPVTHASLSFSRPKELFTVASEVLTVAERLSTPSERRYWALWADAVFEQMKMEAADIGLWRGRVAAARGRCWLVAGSVRVDDIEDAIERGEKGVLERRDAVEARDGFKKAVGFFERARASGFSDTDVCPMFAEALLSLANLTQDRKVQEELYARAEAEG</sequence>
<gene>
    <name evidence="1" type="ORF">K488DRAFT_31882</name>
</gene>
<comment type="caution">
    <text evidence="1">The sequence shown here is derived from an EMBL/GenBank/DDBJ whole genome shotgun (WGS) entry which is preliminary data.</text>
</comment>
<accession>A0ACB8QE88</accession>
<protein>
    <submittedName>
        <fullName evidence="1">Uncharacterized protein</fullName>
    </submittedName>
</protein>
<keyword evidence="2" id="KW-1185">Reference proteome</keyword>
<reference evidence="1" key="1">
    <citation type="submission" date="2021-02" db="EMBL/GenBank/DDBJ databases">
        <authorList>
            <consortium name="DOE Joint Genome Institute"/>
            <person name="Ahrendt S."/>
            <person name="Looney B.P."/>
            <person name="Miyauchi S."/>
            <person name="Morin E."/>
            <person name="Drula E."/>
            <person name="Courty P.E."/>
            <person name="Chicoki N."/>
            <person name="Fauchery L."/>
            <person name="Kohler A."/>
            <person name="Kuo A."/>
            <person name="Labutti K."/>
            <person name="Pangilinan J."/>
            <person name="Lipzen A."/>
            <person name="Riley R."/>
            <person name="Andreopoulos W."/>
            <person name="He G."/>
            <person name="Johnson J."/>
            <person name="Barry K.W."/>
            <person name="Grigoriev I.V."/>
            <person name="Nagy L."/>
            <person name="Hibbett D."/>
            <person name="Henrissat B."/>
            <person name="Matheny P.B."/>
            <person name="Labbe J."/>
            <person name="Martin F."/>
        </authorList>
    </citation>
    <scope>NUCLEOTIDE SEQUENCE</scope>
    <source>
        <strain evidence="1">EC-137</strain>
    </source>
</reference>
<feature type="non-terminal residue" evidence="1">
    <location>
        <position position="438"/>
    </location>
</feature>
<feature type="non-terminal residue" evidence="1">
    <location>
        <position position="1"/>
    </location>
</feature>
<evidence type="ECO:0000313" key="1">
    <source>
        <dbReference type="EMBL" id="KAI0029962.1"/>
    </source>
</evidence>
<name>A0ACB8QE88_9AGAM</name>
<dbReference type="Proteomes" id="UP000814128">
    <property type="component" value="Unassembled WGS sequence"/>
</dbReference>
<evidence type="ECO:0000313" key="2">
    <source>
        <dbReference type="Proteomes" id="UP000814128"/>
    </source>
</evidence>